<keyword evidence="3 8" id="KW-1133">Transmembrane helix</keyword>
<protein>
    <submittedName>
        <fullName evidence="11">Methyl-accepting chemotaxis protein</fullName>
    </submittedName>
</protein>
<keyword evidence="12" id="KW-1185">Reference proteome</keyword>
<dbReference type="Pfam" id="PF00015">
    <property type="entry name" value="MCPsignal"/>
    <property type="match status" value="1"/>
</dbReference>
<organism evidence="11 12">
    <name type="scientific">Shewanella cutis</name>
    <dbReference type="NCBI Taxonomy" id="2766780"/>
    <lineage>
        <taxon>Bacteria</taxon>
        <taxon>Pseudomonadati</taxon>
        <taxon>Pseudomonadota</taxon>
        <taxon>Gammaproteobacteria</taxon>
        <taxon>Alteromonadales</taxon>
        <taxon>Shewanellaceae</taxon>
        <taxon>Shewanella</taxon>
    </lineage>
</organism>
<dbReference type="SMART" id="SM00283">
    <property type="entry name" value="MA"/>
    <property type="match status" value="1"/>
</dbReference>
<dbReference type="CDD" id="cd11386">
    <property type="entry name" value="MCP_signal"/>
    <property type="match status" value="1"/>
</dbReference>
<evidence type="ECO:0000259" key="10">
    <source>
        <dbReference type="PROSITE" id="PS50885"/>
    </source>
</evidence>
<dbReference type="EMBL" id="JACSDI010000005">
    <property type="protein sequence ID" value="MCG9964330.1"/>
    <property type="molecule type" value="Genomic_DNA"/>
</dbReference>
<name>A0ABS9QVE2_9GAMM</name>
<feature type="transmembrane region" description="Helical" evidence="8">
    <location>
        <begin position="187"/>
        <end position="209"/>
    </location>
</feature>
<evidence type="ECO:0000313" key="12">
    <source>
        <dbReference type="Proteomes" id="UP000829384"/>
    </source>
</evidence>
<proteinExistence type="inferred from homology"/>
<sequence length="541" mass="58522">MNGLQIKQKMFIGILAPLLMLVTIGIIAINMMGKIQQSVERIYNDRIVPIDDLKVIADKYAVDVIDAVNKANAGGFSASQAANALESANSAINQHWPKYLATELTQEESQLTLQAERLFLPANQQIEQLIAHLRNFNGDLAHQLNDKILPLYQAIDPISGKISELIELQIKIADQERAAAKELYSSSIAIFVTLAGFAMLLSILIGLWVNRSVMNPINDIVSNLKTIRQDSDLTVKFRTFNDDELGLISTSLTQVIDHLRGILQSITEAANTVNSSATDLSSFTQATNKRMQQQQAETEQTATAMNEMTATVAEVAQSTSAAADSAKNADTYAANGNRIVIDSISSMSQLSEQIQKTAQVIGFLSNESQNIGRVLDVIKSIAEQTNLLALNAAIEAARAGEQGRGFAVVADEVRTLAQRTQKSTQEIEAMIATLQQGVKEAVSAMEVGIKQVDDANNKANQAGQALKEIVASVDNIAELNSHIATAAEEQSSVAENINRSIIAISDITDDATRSALELSESVINLTKLANSMRSQVSAFRL</sequence>
<comment type="caution">
    <text evidence="11">The sequence shown here is derived from an EMBL/GenBank/DDBJ whole genome shotgun (WGS) entry which is preliminary data.</text>
</comment>
<dbReference type="PROSITE" id="PS50885">
    <property type="entry name" value="HAMP"/>
    <property type="match status" value="1"/>
</dbReference>
<comment type="similarity">
    <text evidence="6">Belongs to the methyl-accepting chemotaxis (MCP) protein family.</text>
</comment>
<evidence type="ECO:0000256" key="3">
    <source>
        <dbReference type="ARBA" id="ARBA00022989"/>
    </source>
</evidence>
<keyword evidence="2 8" id="KW-0812">Transmembrane</keyword>
<keyword evidence="4 8" id="KW-0472">Membrane</keyword>
<dbReference type="PANTHER" id="PTHR32089:SF119">
    <property type="entry name" value="METHYL-ACCEPTING CHEMOTAXIS PROTEIN CTPL"/>
    <property type="match status" value="1"/>
</dbReference>
<dbReference type="PANTHER" id="PTHR32089">
    <property type="entry name" value="METHYL-ACCEPTING CHEMOTAXIS PROTEIN MCPB"/>
    <property type="match status" value="1"/>
</dbReference>
<dbReference type="Gene3D" id="1.10.287.950">
    <property type="entry name" value="Methyl-accepting chemotaxis protein"/>
    <property type="match status" value="1"/>
</dbReference>
<dbReference type="SUPFAM" id="SSF58104">
    <property type="entry name" value="Methyl-accepting chemotaxis protein (MCP) signaling domain"/>
    <property type="match status" value="1"/>
</dbReference>
<evidence type="ECO:0000256" key="8">
    <source>
        <dbReference type="SAM" id="Phobius"/>
    </source>
</evidence>
<accession>A0ABS9QVE2</accession>
<evidence type="ECO:0000313" key="11">
    <source>
        <dbReference type="EMBL" id="MCG9964330.1"/>
    </source>
</evidence>
<feature type="domain" description="Methyl-accepting transducer" evidence="9">
    <location>
        <begin position="269"/>
        <end position="505"/>
    </location>
</feature>
<keyword evidence="5 7" id="KW-0807">Transducer</keyword>
<dbReference type="Proteomes" id="UP000829384">
    <property type="component" value="Unassembled WGS sequence"/>
</dbReference>
<dbReference type="InterPro" id="IPR003660">
    <property type="entry name" value="HAMP_dom"/>
</dbReference>
<evidence type="ECO:0000256" key="1">
    <source>
        <dbReference type="ARBA" id="ARBA00004141"/>
    </source>
</evidence>
<feature type="domain" description="HAMP" evidence="10">
    <location>
        <begin position="211"/>
        <end position="264"/>
    </location>
</feature>
<evidence type="ECO:0000256" key="7">
    <source>
        <dbReference type="PROSITE-ProRule" id="PRU00284"/>
    </source>
</evidence>
<dbReference type="RefSeq" id="WP_240130975.1">
    <property type="nucleotide sequence ID" value="NZ_JACSDI010000005.1"/>
</dbReference>
<evidence type="ECO:0000259" key="9">
    <source>
        <dbReference type="PROSITE" id="PS50111"/>
    </source>
</evidence>
<evidence type="ECO:0000256" key="4">
    <source>
        <dbReference type="ARBA" id="ARBA00023136"/>
    </source>
</evidence>
<evidence type="ECO:0000256" key="6">
    <source>
        <dbReference type="ARBA" id="ARBA00029447"/>
    </source>
</evidence>
<dbReference type="SMART" id="SM00304">
    <property type="entry name" value="HAMP"/>
    <property type="match status" value="1"/>
</dbReference>
<evidence type="ECO:0000256" key="5">
    <source>
        <dbReference type="ARBA" id="ARBA00023224"/>
    </source>
</evidence>
<dbReference type="PROSITE" id="PS50111">
    <property type="entry name" value="CHEMOTAXIS_TRANSDUC_2"/>
    <property type="match status" value="1"/>
</dbReference>
<gene>
    <name evidence="11" type="ORF">H9J30_10425</name>
</gene>
<feature type="transmembrane region" description="Helical" evidence="8">
    <location>
        <begin position="12"/>
        <end position="32"/>
    </location>
</feature>
<evidence type="ECO:0000256" key="2">
    <source>
        <dbReference type="ARBA" id="ARBA00022692"/>
    </source>
</evidence>
<dbReference type="InterPro" id="IPR004089">
    <property type="entry name" value="MCPsignal_dom"/>
</dbReference>
<dbReference type="InterPro" id="IPR024478">
    <property type="entry name" value="HlyB_4HB_MCP"/>
</dbReference>
<dbReference type="Pfam" id="PF12729">
    <property type="entry name" value="4HB_MCP_1"/>
    <property type="match status" value="1"/>
</dbReference>
<comment type="subcellular location">
    <subcellularLocation>
        <location evidence="1">Membrane</location>
        <topology evidence="1">Multi-pass membrane protein</topology>
    </subcellularLocation>
</comment>
<reference evidence="11 12" key="1">
    <citation type="submission" date="2020-08" db="EMBL/GenBank/DDBJ databases">
        <title>Whole genome sequence of Shewanella sp strain PS-2.</title>
        <authorList>
            <person name="Das S.K."/>
        </authorList>
    </citation>
    <scope>NUCLEOTIDE SEQUENCE [LARGE SCALE GENOMIC DNA]</scope>
    <source>
        <strain evidence="11 12">PS-2</strain>
    </source>
</reference>